<gene>
    <name evidence="2" type="ORF">ACH5RR_011443</name>
</gene>
<name>A0ABD3A8I2_9GENT</name>
<feature type="compositionally biased region" description="Basic and acidic residues" evidence="1">
    <location>
        <begin position="1"/>
        <end position="11"/>
    </location>
</feature>
<organism evidence="2 3">
    <name type="scientific">Cinchona calisaya</name>
    <dbReference type="NCBI Taxonomy" id="153742"/>
    <lineage>
        <taxon>Eukaryota</taxon>
        <taxon>Viridiplantae</taxon>
        <taxon>Streptophyta</taxon>
        <taxon>Embryophyta</taxon>
        <taxon>Tracheophyta</taxon>
        <taxon>Spermatophyta</taxon>
        <taxon>Magnoliopsida</taxon>
        <taxon>eudicotyledons</taxon>
        <taxon>Gunneridae</taxon>
        <taxon>Pentapetalae</taxon>
        <taxon>asterids</taxon>
        <taxon>lamiids</taxon>
        <taxon>Gentianales</taxon>
        <taxon>Rubiaceae</taxon>
        <taxon>Cinchonoideae</taxon>
        <taxon>Cinchoneae</taxon>
        <taxon>Cinchona</taxon>
    </lineage>
</organism>
<accession>A0ABD3A8I2</accession>
<proteinExistence type="predicted"/>
<sequence>MSMHGKTDSELTSHAPSSPNKAVYYVPMKGRRLPIHSTLRPFSAQWAGRTATLVTRLPLGTPVPSNRAHRSQVVGPGDTMIIVKGQRRRNGKSLMAS</sequence>
<comment type="caution">
    <text evidence="2">The sequence shown here is derived from an EMBL/GenBank/DDBJ whole genome shotgun (WGS) entry which is preliminary data.</text>
</comment>
<dbReference type="EMBL" id="JBJUIK010000005">
    <property type="protein sequence ID" value="KAL3526787.1"/>
    <property type="molecule type" value="Genomic_DNA"/>
</dbReference>
<reference evidence="2 3" key="1">
    <citation type="submission" date="2024-11" db="EMBL/GenBank/DDBJ databases">
        <title>A near-complete genome assembly of Cinchona calisaya.</title>
        <authorList>
            <person name="Lian D.C."/>
            <person name="Zhao X.W."/>
            <person name="Wei L."/>
        </authorList>
    </citation>
    <scope>NUCLEOTIDE SEQUENCE [LARGE SCALE GENOMIC DNA]</scope>
    <source>
        <tissue evidence="2">Nenye</tissue>
    </source>
</reference>
<evidence type="ECO:0000313" key="2">
    <source>
        <dbReference type="EMBL" id="KAL3526787.1"/>
    </source>
</evidence>
<evidence type="ECO:0000313" key="3">
    <source>
        <dbReference type="Proteomes" id="UP001630127"/>
    </source>
</evidence>
<dbReference type="Proteomes" id="UP001630127">
    <property type="component" value="Unassembled WGS sequence"/>
</dbReference>
<dbReference type="AlphaFoldDB" id="A0ABD3A8I2"/>
<keyword evidence="3" id="KW-1185">Reference proteome</keyword>
<feature type="region of interest" description="Disordered" evidence="1">
    <location>
        <begin position="1"/>
        <end position="21"/>
    </location>
</feature>
<evidence type="ECO:0000256" key="1">
    <source>
        <dbReference type="SAM" id="MobiDB-lite"/>
    </source>
</evidence>
<protein>
    <submittedName>
        <fullName evidence="2">Uncharacterized protein</fullName>
    </submittedName>
</protein>